<evidence type="ECO:0000313" key="4">
    <source>
        <dbReference type="EnsemblFungi" id="PTTG_05964-t43_1-p1"/>
    </source>
</evidence>
<proteinExistence type="predicted"/>
<evidence type="ECO:0000256" key="2">
    <source>
        <dbReference type="SAM" id="MobiDB-lite"/>
    </source>
</evidence>
<dbReference type="InterPro" id="IPR036875">
    <property type="entry name" value="Znf_CCHC_sf"/>
</dbReference>
<sequence length="280" mass="31742">MAEPVAGASGARMVKIKPQDKSLGFDGSNVERFLADYQLAARLDGASEADMAQQELVQAWKDKGGVQSVVDFQDFRKSWQPIQSYLLRKDHIDSVEEIKRLYYQSFSLGLQERIRDQLIKDKTMITTQDNRFKLPTFEILKTAVEEVMRNQTALTFEDSRAEVPVPAGLFKQSNEVMQKIESDRRPKEAPSQARSPATMDDIERMLQSFEQRLEQKFAAQARPAAPRGPMVCYYCHREGHGLGRCAELQKDKEAKLVEQRGGSFFLPNGALIPVDNSRPI</sequence>
<reference evidence="4" key="4">
    <citation type="submission" date="2025-05" db="UniProtKB">
        <authorList>
            <consortium name="EnsemblFungi"/>
        </authorList>
    </citation>
    <scope>IDENTIFICATION</scope>
    <source>
        <strain evidence="4">isolate 1-1 / race 1 (BBBD)</strain>
    </source>
</reference>
<evidence type="ECO:0000256" key="1">
    <source>
        <dbReference type="ARBA" id="ARBA00022664"/>
    </source>
</evidence>
<accession>A0A180G112</accession>
<name>A0A180G112_PUCT1</name>
<dbReference type="AlphaFoldDB" id="A0A180G112"/>
<evidence type="ECO:0000313" key="3">
    <source>
        <dbReference type="EMBL" id="OAV86258.1"/>
    </source>
</evidence>
<keyword evidence="5" id="KW-1185">Reference proteome</keyword>
<dbReference type="GO" id="GO:0006397">
    <property type="term" value="P:mRNA processing"/>
    <property type="evidence" value="ECO:0007669"/>
    <property type="project" value="UniProtKB-KW"/>
</dbReference>
<dbReference type="SUPFAM" id="SSF57756">
    <property type="entry name" value="Retrovirus zinc finger-like domains"/>
    <property type="match status" value="1"/>
</dbReference>
<dbReference type="EnsemblFungi" id="PTTG_05964-t43_1">
    <property type="protein sequence ID" value="PTTG_05964-t43_1-p1"/>
    <property type="gene ID" value="PTTG_05964"/>
</dbReference>
<evidence type="ECO:0000313" key="5">
    <source>
        <dbReference type="Proteomes" id="UP000005240"/>
    </source>
</evidence>
<organism evidence="3">
    <name type="scientific">Puccinia triticina (isolate 1-1 / race 1 (BBBD))</name>
    <name type="common">Brown leaf rust fungus</name>
    <dbReference type="NCBI Taxonomy" id="630390"/>
    <lineage>
        <taxon>Eukaryota</taxon>
        <taxon>Fungi</taxon>
        <taxon>Dikarya</taxon>
        <taxon>Basidiomycota</taxon>
        <taxon>Pucciniomycotina</taxon>
        <taxon>Pucciniomycetes</taxon>
        <taxon>Pucciniales</taxon>
        <taxon>Pucciniaceae</taxon>
        <taxon>Puccinia</taxon>
    </lineage>
</organism>
<feature type="region of interest" description="Disordered" evidence="2">
    <location>
        <begin position="179"/>
        <end position="198"/>
    </location>
</feature>
<reference evidence="3" key="1">
    <citation type="submission" date="2009-11" db="EMBL/GenBank/DDBJ databases">
        <authorList>
            <consortium name="The Broad Institute Genome Sequencing Platform"/>
            <person name="Ward D."/>
            <person name="Feldgarden M."/>
            <person name="Earl A."/>
            <person name="Young S.K."/>
            <person name="Zeng Q."/>
            <person name="Koehrsen M."/>
            <person name="Alvarado L."/>
            <person name="Berlin A."/>
            <person name="Bochicchio J."/>
            <person name="Borenstein D."/>
            <person name="Chapman S.B."/>
            <person name="Chen Z."/>
            <person name="Engels R."/>
            <person name="Freedman E."/>
            <person name="Gellesch M."/>
            <person name="Goldberg J."/>
            <person name="Griggs A."/>
            <person name="Gujja S."/>
            <person name="Heilman E."/>
            <person name="Heiman D."/>
            <person name="Hepburn T."/>
            <person name="Howarth C."/>
            <person name="Jen D."/>
            <person name="Larson L."/>
            <person name="Lewis B."/>
            <person name="Mehta T."/>
            <person name="Park D."/>
            <person name="Pearson M."/>
            <person name="Roberts A."/>
            <person name="Saif S."/>
            <person name="Shea T."/>
            <person name="Shenoy N."/>
            <person name="Sisk P."/>
            <person name="Stolte C."/>
            <person name="Sykes S."/>
            <person name="Thomson T."/>
            <person name="Walk T."/>
            <person name="White J."/>
            <person name="Yandava C."/>
            <person name="Izard J."/>
            <person name="Baranova O.V."/>
            <person name="Blanton J.M."/>
            <person name="Tanner A.C."/>
            <person name="Dewhirst F.E."/>
            <person name="Haas B."/>
            <person name="Nusbaum C."/>
            <person name="Birren B."/>
        </authorList>
    </citation>
    <scope>NUCLEOTIDE SEQUENCE [LARGE SCALE GENOMIC DNA]</scope>
    <source>
        <strain evidence="3">1-1 BBBD Race 1</strain>
    </source>
</reference>
<gene>
    <name evidence="3" type="ORF">PTTG_05964</name>
</gene>
<dbReference type="GO" id="GO:0003676">
    <property type="term" value="F:nucleic acid binding"/>
    <property type="evidence" value="ECO:0007669"/>
    <property type="project" value="InterPro"/>
</dbReference>
<dbReference type="VEuPathDB" id="FungiDB:PTTG_05964"/>
<reference evidence="3" key="2">
    <citation type="submission" date="2016-05" db="EMBL/GenBank/DDBJ databases">
        <title>Comparative analysis highlights variable genome content of wheat rusts and divergence of the mating loci.</title>
        <authorList>
            <person name="Cuomo C.A."/>
            <person name="Bakkeren G."/>
            <person name="Szabo L."/>
            <person name="Khalil H."/>
            <person name="Joly D."/>
            <person name="Goldberg J."/>
            <person name="Young S."/>
            <person name="Zeng Q."/>
            <person name="Fellers J."/>
        </authorList>
    </citation>
    <scope>NUCLEOTIDE SEQUENCE [LARGE SCALE GENOMIC DNA]</scope>
    <source>
        <strain evidence="3">1-1 BBBD Race 1</strain>
    </source>
</reference>
<feature type="compositionally biased region" description="Basic and acidic residues" evidence="2">
    <location>
        <begin position="179"/>
        <end position="188"/>
    </location>
</feature>
<dbReference type="OrthoDB" id="3268646at2759"/>
<dbReference type="Proteomes" id="UP000005240">
    <property type="component" value="Unassembled WGS sequence"/>
</dbReference>
<feature type="non-terminal residue" evidence="3">
    <location>
        <position position="280"/>
    </location>
</feature>
<protein>
    <recommendedName>
        <fullName evidence="6">CCHC-type domain-containing protein</fullName>
    </recommendedName>
</protein>
<keyword evidence="1" id="KW-0507">mRNA processing</keyword>
<dbReference type="GO" id="GO:0008270">
    <property type="term" value="F:zinc ion binding"/>
    <property type="evidence" value="ECO:0007669"/>
    <property type="project" value="InterPro"/>
</dbReference>
<evidence type="ECO:0008006" key="6">
    <source>
        <dbReference type="Google" id="ProtNLM"/>
    </source>
</evidence>
<dbReference type="EMBL" id="ADAS02001380">
    <property type="protein sequence ID" value="OAV86258.1"/>
    <property type="molecule type" value="Genomic_DNA"/>
</dbReference>
<reference evidence="4 5" key="3">
    <citation type="journal article" date="2017" name="G3 (Bethesda)">
        <title>Comparative analysis highlights variable genome content of wheat rusts and divergence of the mating loci.</title>
        <authorList>
            <person name="Cuomo C.A."/>
            <person name="Bakkeren G."/>
            <person name="Khalil H.B."/>
            <person name="Panwar V."/>
            <person name="Joly D."/>
            <person name="Linning R."/>
            <person name="Sakthikumar S."/>
            <person name="Song X."/>
            <person name="Adiconis X."/>
            <person name="Fan L."/>
            <person name="Goldberg J.M."/>
            <person name="Levin J.Z."/>
            <person name="Young S."/>
            <person name="Zeng Q."/>
            <person name="Anikster Y."/>
            <person name="Bruce M."/>
            <person name="Wang M."/>
            <person name="Yin C."/>
            <person name="McCallum B."/>
            <person name="Szabo L.J."/>
            <person name="Hulbert S."/>
            <person name="Chen X."/>
            <person name="Fellers J.P."/>
        </authorList>
    </citation>
    <scope>NUCLEOTIDE SEQUENCE</scope>
    <source>
        <strain evidence="4">isolate 1-1 / race 1 (BBBD)</strain>
        <strain evidence="5">Isolate 1-1 / race 1 (BBBD)</strain>
    </source>
</reference>